<dbReference type="Proteomes" id="UP000306631">
    <property type="component" value="Unassembled WGS sequence"/>
</dbReference>
<feature type="domain" description="SecDF P1 head subdomain" evidence="2">
    <location>
        <begin position="62"/>
        <end position="152"/>
    </location>
</feature>
<proteinExistence type="predicted"/>
<comment type="caution">
    <text evidence="3">The sequence shown here is derived from an EMBL/GenBank/DDBJ whole genome shotgun (WGS) entry which is preliminary data.</text>
</comment>
<dbReference type="Pfam" id="PF22599">
    <property type="entry name" value="SecDF_P1_head"/>
    <property type="match status" value="1"/>
</dbReference>
<protein>
    <recommendedName>
        <fullName evidence="2">SecDF P1 head subdomain domain-containing protein</fullName>
    </recommendedName>
</protein>
<dbReference type="RefSeq" id="WP_136005996.1">
    <property type="nucleotide sequence ID" value="NZ_SRYW01000013.1"/>
</dbReference>
<dbReference type="Gene3D" id="3.30.1360.200">
    <property type="match status" value="1"/>
</dbReference>
<dbReference type="AlphaFoldDB" id="A0A4S2CXJ9"/>
<name>A0A4S2CXJ9_STEMA</name>
<feature type="signal peptide" evidence="1">
    <location>
        <begin position="1"/>
        <end position="22"/>
    </location>
</feature>
<keyword evidence="1" id="KW-0732">Signal</keyword>
<dbReference type="InterPro" id="IPR054384">
    <property type="entry name" value="SecDF_P1_head"/>
</dbReference>
<accession>A0A4S2CXJ9</accession>
<dbReference type="PROSITE" id="PS51257">
    <property type="entry name" value="PROKAR_LIPOPROTEIN"/>
    <property type="match status" value="1"/>
</dbReference>
<feature type="chain" id="PRO_5020229726" description="SecDF P1 head subdomain domain-containing protein" evidence="1">
    <location>
        <begin position="23"/>
        <end position="164"/>
    </location>
</feature>
<evidence type="ECO:0000313" key="4">
    <source>
        <dbReference type="Proteomes" id="UP000306631"/>
    </source>
</evidence>
<evidence type="ECO:0000256" key="1">
    <source>
        <dbReference type="SAM" id="SignalP"/>
    </source>
</evidence>
<dbReference type="OrthoDB" id="6047377at2"/>
<reference evidence="3 4" key="1">
    <citation type="submission" date="2019-04" db="EMBL/GenBank/DDBJ databases">
        <title>Microbes associate with the intestines of laboratory mice.</title>
        <authorList>
            <person name="Navarre W."/>
            <person name="Wong E."/>
            <person name="Huang K."/>
            <person name="Tropini C."/>
            <person name="Ng K."/>
            <person name="Yu B."/>
        </authorList>
    </citation>
    <scope>NUCLEOTIDE SEQUENCE [LARGE SCALE GENOMIC DNA]</scope>
    <source>
        <strain evidence="3 4">NM62_B4-13</strain>
    </source>
</reference>
<gene>
    <name evidence="3" type="ORF">E5352_14245</name>
</gene>
<evidence type="ECO:0000313" key="3">
    <source>
        <dbReference type="EMBL" id="TGY32813.1"/>
    </source>
</evidence>
<sequence>MRKGWRWGLLLGALVMSGCSQAPSSDGTFTRPGAPPRSGVRIEMREADTVAQAGSVPARTLDGTPIHLVGPPVITASAIASVRQEVGPNGLATLYYTFTDAAEPRIQRASERLVGRVMAVSVDGDIVSVAHVSAPFGKYMQTTGLAPDDAARLVERMTGTPATP</sequence>
<dbReference type="EMBL" id="SRYW01000013">
    <property type="protein sequence ID" value="TGY32813.1"/>
    <property type="molecule type" value="Genomic_DNA"/>
</dbReference>
<organism evidence="3 4">
    <name type="scientific">Stenotrophomonas maltophilia</name>
    <name type="common">Pseudomonas maltophilia</name>
    <name type="synonym">Xanthomonas maltophilia</name>
    <dbReference type="NCBI Taxonomy" id="40324"/>
    <lineage>
        <taxon>Bacteria</taxon>
        <taxon>Pseudomonadati</taxon>
        <taxon>Pseudomonadota</taxon>
        <taxon>Gammaproteobacteria</taxon>
        <taxon>Lysobacterales</taxon>
        <taxon>Lysobacteraceae</taxon>
        <taxon>Stenotrophomonas</taxon>
        <taxon>Stenotrophomonas maltophilia group</taxon>
    </lineage>
</organism>
<evidence type="ECO:0000259" key="2">
    <source>
        <dbReference type="Pfam" id="PF22599"/>
    </source>
</evidence>